<dbReference type="SMART" id="SM00369">
    <property type="entry name" value="LRR_TYP"/>
    <property type="match status" value="3"/>
</dbReference>
<feature type="compositionally biased region" description="Basic residues" evidence="5">
    <location>
        <begin position="518"/>
        <end position="527"/>
    </location>
</feature>
<dbReference type="PROSITE" id="PS51450">
    <property type="entry name" value="LRR"/>
    <property type="match status" value="3"/>
</dbReference>
<evidence type="ECO:0000256" key="2">
    <source>
        <dbReference type="ARBA" id="ARBA00022490"/>
    </source>
</evidence>
<feature type="region of interest" description="Disordered" evidence="5">
    <location>
        <begin position="462"/>
        <end position="682"/>
    </location>
</feature>
<evidence type="ECO:0000256" key="4">
    <source>
        <dbReference type="ARBA" id="ARBA00022737"/>
    </source>
</evidence>
<keyword evidence="7" id="KW-1185">Reference proteome</keyword>
<evidence type="ECO:0000256" key="5">
    <source>
        <dbReference type="SAM" id="MobiDB-lite"/>
    </source>
</evidence>
<reference evidence="6 7" key="1">
    <citation type="submission" date="2018-06" db="EMBL/GenBank/DDBJ databases">
        <title>A transcriptomic atlas of mushroom development highlights an independent origin of complex multicellularity.</title>
        <authorList>
            <consortium name="DOE Joint Genome Institute"/>
            <person name="Krizsan K."/>
            <person name="Almasi E."/>
            <person name="Merenyi Z."/>
            <person name="Sahu N."/>
            <person name="Viragh M."/>
            <person name="Koszo T."/>
            <person name="Mondo S."/>
            <person name="Kiss B."/>
            <person name="Balint B."/>
            <person name="Kues U."/>
            <person name="Barry K."/>
            <person name="Hegedus J.C."/>
            <person name="Henrissat B."/>
            <person name="Johnson J."/>
            <person name="Lipzen A."/>
            <person name="Ohm R."/>
            <person name="Nagy I."/>
            <person name="Pangilinan J."/>
            <person name="Yan J."/>
            <person name="Xiong Y."/>
            <person name="Grigoriev I.V."/>
            <person name="Hibbett D.S."/>
            <person name="Nagy L.G."/>
        </authorList>
    </citation>
    <scope>NUCLEOTIDE SEQUENCE [LARGE SCALE GENOMIC DNA]</scope>
    <source>
        <strain evidence="6 7">SZMC22713</strain>
    </source>
</reference>
<comment type="subcellular location">
    <subcellularLocation>
        <location evidence="1">Cytoplasm</location>
    </subcellularLocation>
</comment>
<name>A0A4Y7QGK2_9AGAM</name>
<keyword evidence="3" id="KW-0433">Leucine-rich repeat</keyword>
<dbReference type="VEuPathDB" id="FungiDB:BD410DRAFT_716202"/>
<sequence>MQTEPGDDYIRRTASFIRTNEQRLAQSGIVRRKKANSIPSVFNPLGWVGLAESAPPRIPMVLSMDTHHLFYILMRLEALGIDVGSLDVQVDHPSRPMSYISIPGNDKAETLSIASFRSSLSAISKLSLGSSWWSRTEPPNVDVDLKYIFSSFTKLPALSIHAPGPTAVDELVKDPPGNNAVPVDAFKNVQTLECLDIDPRTLIGWDRLAESLRSLTIKRSGVQDPTTIFVDAVLEDQARREGTASKPRTRRIGHRPSRSFYGTGLPETVREESEERPASADDSPPATLSPLKWAFIKHLSLADNGLTSIPSAVLPYLKSLTHLDLSSNLLNSIPPGLPALYNLVHLNLSDNMIDSVLGIYTKLGQVLTLNLSSNRLESLCGLERLLALERIDLRHNHIDESAEIGRLAVLPHVVEVWVDDNPFVDQEQDWRVRCFDVFWQEGKTIVLDGALPTYFERRQMTAQPKENAKPQRAPSIPQSPPTLMVGAPPLSVAPTATGRLSPGSSEQSSPAQVPIAAKPKRKKNRNKRFVDIDGGETSDHRGSEDGFHSRSTTDPMLTPKNALQALPPAQDTELHLQPAEGTNTSPASSASPPSPPRVPTSPGSKKSRSRHGRSHTEWAPASPSTESPPSPTTSGVPDSPPSPRQQNFTRRSGTMSSPTARRNRVSASLYEGLPSDADAAGNQMNDADAFRARIEALRAEVGDSWLHVLSQSQFASPTSLGKVSSRG</sequence>
<feature type="region of interest" description="Disordered" evidence="5">
    <location>
        <begin position="239"/>
        <end position="285"/>
    </location>
</feature>
<feature type="compositionally biased region" description="Basic residues" evidence="5">
    <location>
        <begin position="247"/>
        <end position="257"/>
    </location>
</feature>
<dbReference type="PANTHER" id="PTHR15454">
    <property type="entry name" value="NISCHARIN RELATED"/>
    <property type="match status" value="1"/>
</dbReference>
<keyword evidence="2" id="KW-0963">Cytoplasm</keyword>
<dbReference type="InterPro" id="IPR003591">
    <property type="entry name" value="Leu-rich_rpt_typical-subtyp"/>
</dbReference>
<organism evidence="6 7">
    <name type="scientific">Rickenella mellea</name>
    <dbReference type="NCBI Taxonomy" id="50990"/>
    <lineage>
        <taxon>Eukaryota</taxon>
        <taxon>Fungi</taxon>
        <taxon>Dikarya</taxon>
        <taxon>Basidiomycota</taxon>
        <taxon>Agaricomycotina</taxon>
        <taxon>Agaricomycetes</taxon>
        <taxon>Hymenochaetales</taxon>
        <taxon>Rickenellaceae</taxon>
        <taxon>Rickenella</taxon>
    </lineage>
</organism>
<dbReference type="SUPFAM" id="SSF52075">
    <property type="entry name" value="Outer arm dynein light chain 1"/>
    <property type="match status" value="1"/>
</dbReference>
<dbReference type="InterPro" id="IPR032675">
    <property type="entry name" value="LRR_dom_sf"/>
</dbReference>
<evidence type="ECO:0000256" key="3">
    <source>
        <dbReference type="ARBA" id="ARBA00022614"/>
    </source>
</evidence>
<proteinExistence type="predicted"/>
<dbReference type="OrthoDB" id="676979at2759"/>
<dbReference type="GO" id="GO:0005737">
    <property type="term" value="C:cytoplasm"/>
    <property type="evidence" value="ECO:0007669"/>
    <property type="project" value="UniProtKB-SubCell"/>
</dbReference>
<feature type="compositionally biased region" description="Basic and acidic residues" evidence="5">
    <location>
        <begin position="268"/>
        <end position="279"/>
    </location>
</feature>
<dbReference type="EMBL" id="ML170162">
    <property type="protein sequence ID" value="TDL25990.1"/>
    <property type="molecule type" value="Genomic_DNA"/>
</dbReference>
<dbReference type="Gene3D" id="3.80.10.10">
    <property type="entry name" value="Ribonuclease Inhibitor"/>
    <property type="match status" value="2"/>
</dbReference>
<protein>
    <recommendedName>
        <fullName evidence="8">L domain-like protein</fullName>
    </recommendedName>
</protein>
<evidence type="ECO:0000313" key="7">
    <source>
        <dbReference type="Proteomes" id="UP000294933"/>
    </source>
</evidence>
<feature type="compositionally biased region" description="Basic and acidic residues" evidence="5">
    <location>
        <begin position="537"/>
        <end position="548"/>
    </location>
</feature>
<accession>A0A4Y7QGK2</accession>
<keyword evidence="4" id="KW-0677">Repeat</keyword>
<evidence type="ECO:0000313" key="6">
    <source>
        <dbReference type="EMBL" id="TDL25990.1"/>
    </source>
</evidence>
<dbReference type="AlphaFoldDB" id="A0A4Y7QGK2"/>
<feature type="compositionally biased region" description="Polar residues" evidence="5">
    <location>
        <begin position="644"/>
        <end position="660"/>
    </location>
</feature>
<dbReference type="STRING" id="50990.A0A4Y7QGK2"/>
<evidence type="ECO:0000256" key="1">
    <source>
        <dbReference type="ARBA" id="ARBA00004496"/>
    </source>
</evidence>
<dbReference type="Pfam" id="PF13855">
    <property type="entry name" value="LRR_8"/>
    <property type="match status" value="1"/>
</dbReference>
<feature type="compositionally biased region" description="Polar residues" evidence="5">
    <location>
        <begin position="502"/>
        <end position="511"/>
    </location>
</feature>
<dbReference type="Proteomes" id="UP000294933">
    <property type="component" value="Unassembled WGS sequence"/>
</dbReference>
<dbReference type="PANTHER" id="PTHR15454:SF69">
    <property type="entry name" value="SERINE_THREONINE-PROTEIN KINASE 11-INTERACTING PROTEIN"/>
    <property type="match status" value="1"/>
</dbReference>
<gene>
    <name evidence="6" type="ORF">BD410DRAFT_716202</name>
</gene>
<evidence type="ECO:0008006" key="8">
    <source>
        <dbReference type="Google" id="ProtNLM"/>
    </source>
</evidence>
<dbReference type="InterPro" id="IPR001611">
    <property type="entry name" value="Leu-rich_rpt"/>
</dbReference>